<dbReference type="InterPro" id="IPR011727">
    <property type="entry name" value="CHP02117"/>
</dbReference>
<evidence type="ECO:0000256" key="1">
    <source>
        <dbReference type="SAM" id="Phobius"/>
    </source>
</evidence>
<keyword evidence="1" id="KW-0472">Membrane</keyword>
<keyword evidence="1" id="KW-0812">Transmembrane</keyword>
<proteinExistence type="predicted"/>
<dbReference type="NCBIfam" id="TIGR02117">
    <property type="entry name" value="chp_urease_rgn"/>
    <property type="match status" value="1"/>
</dbReference>
<feature type="transmembrane region" description="Helical" evidence="1">
    <location>
        <begin position="21"/>
        <end position="43"/>
    </location>
</feature>
<gene>
    <name evidence="2" type="ORF">ABC974_20330</name>
</gene>
<name>A0ABU9Y8E5_9SPHN</name>
<sequence length="239" mass="26249">MQPNIPAVRTGITYVGRTAKGLAAGLFLIFACYGAAGMAGGAIPSNAGWTAPASGVRIYVESNGIHTGLVLPVTAEGVDWRDLLRPEDLRDPRYAGYSHVSIGWGERIFYLETPTWGDVRLKTVAAAAIGSDRTVMHVEHVPEPHVDADSEEDLRVITLRPEEYRRLVDFIHMSFKNEGGERPVHQYGYDVYDSFYDARGHYNAITTCNAWTGDALRHAGVRVGAWTPFPVTVLGWFAA</sequence>
<protein>
    <submittedName>
        <fullName evidence="2">TIGR02117 family protein</fullName>
    </submittedName>
</protein>
<organism evidence="2 3">
    <name type="scientific">Sphingomonas oligophenolica</name>
    <dbReference type="NCBI Taxonomy" id="301154"/>
    <lineage>
        <taxon>Bacteria</taxon>
        <taxon>Pseudomonadati</taxon>
        <taxon>Pseudomonadota</taxon>
        <taxon>Alphaproteobacteria</taxon>
        <taxon>Sphingomonadales</taxon>
        <taxon>Sphingomonadaceae</taxon>
        <taxon>Sphingomonas</taxon>
    </lineage>
</organism>
<keyword evidence="1" id="KW-1133">Transmembrane helix</keyword>
<evidence type="ECO:0000313" key="3">
    <source>
        <dbReference type="Proteomes" id="UP001419910"/>
    </source>
</evidence>
<dbReference type="EMBL" id="JBDIME010000022">
    <property type="protein sequence ID" value="MEN2791987.1"/>
    <property type="molecule type" value="Genomic_DNA"/>
</dbReference>
<dbReference type="Pfam" id="PF09601">
    <property type="entry name" value="DUF2459"/>
    <property type="match status" value="1"/>
</dbReference>
<comment type="caution">
    <text evidence="2">The sequence shown here is derived from an EMBL/GenBank/DDBJ whole genome shotgun (WGS) entry which is preliminary data.</text>
</comment>
<accession>A0ABU9Y8E5</accession>
<evidence type="ECO:0000313" key="2">
    <source>
        <dbReference type="EMBL" id="MEN2791987.1"/>
    </source>
</evidence>
<dbReference type="RefSeq" id="WP_343889830.1">
    <property type="nucleotide sequence ID" value="NZ_BAAAEH010000024.1"/>
</dbReference>
<dbReference type="Proteomes" id="UP001419910">
    <property type="component" value="Unassembled WGS sequence"/>
</dbReference>
<keyword evidence="3" id="KW-1185">Reference proteome</keyword>
<reference evidence="2 3" key="1">
    <citation type="submission" date="2024-05" db="EMBL/GenBank/DDBJ databases">
        <authorList>
            <person name="Liu Q."/>
            <person name="Xin Y.-H."/>
        </authorList>
    </citation>
    <scope>NUCLEOTIDE SEQUENCE [LARGE SCALE GENOMIC DNA]</scope>
    <source>
        <strain evidence="2 3">CGMCC 1.10181</strain>
    </source>
</reference>